<dbReference type="PANTHER" id="PTHR45982:SF1">
    <property type="entry name" value="REGULATOR OF CHROMOSOME CONDENSATION"/>
    <property type="match status" value="1"/>
</dbReference>
<evidence type="ECO:0000313" key="2">
    <source>
        <dbReference type="Proteomes" id="UP000215126"/>
    </source>
</evidence>
<dbReference type="SUPFAM" id="SSF50985">
    <property type="entry name" value="RCC1/BLIP-II"/>
    <property type="match status" value="2"/>
</dbReference>
<protein>
    <submittedName>
        <fullName evidence="1">Uncharacterized protein</fullName>
    </submittedName>
</protein>
<dbReference type="GeneID" id="88093885"/>
<dbReference type="Proteomes" id="UP000215126">
    <property type="component" value="Chromosome 1"/>
</dbReference>
<dbReference type="InterPro" id="IPR009091">
    <property type="entry name" value="RCC1/BLIP-II"/>
</dbReference>
<accession>A0A239SBU8</accession>
<reference evidence="1 2" key="1">
    <citation type="submission" date="2017-06" db="EMBL/GenBank/DDBJ databases">
        <authorList>
            <consortium name="Pathogen Informatics"/>
        </authorList>
    </citation>
    <scope>NUCLEOTIDE SEQUENCE [LARGE SCALE GENOMIC DNA]</scope>
    <source>
        <strain evidence="1 2">NCTC13161</strain>
    </source>
</reference>
<proteinExistence type="predicted"/>
<dbReference type="EMBL" id="LT906435">
    <property type="protein sequence ID" value="SNU82890.1"/>
    <property type="molecule type" value="Genomic_DNA"/>
</dbReference>
<dbReference type="InterPro" id="IPR051553">
    <property type="entry name" value="Ran_GTPase-activating"/>
</dbReference>
<dbReference type="KEGG" id="pspu:NA29_10320"/>
<dbReference type="Gene3D" id="2.130.10.30">
    <property type="entry name" value="Regulator of chromosome condensation 1/beta-lactamase-inhibitor protein II"/>
    <property type="match status" value="2"/>
</dbReference>
<organism evidence="1 2">
    <name type="scientific">Pandoraea sputorum</name>
    <dbReference type="NCBI Taxonomy" id="93222"/>
    <lineage>
        <taxon>Bacteria</taxon>
        <taxon>Pseudomonadati</taxon>
        <taxon>Pseudomonadota</taxon>
        <taxon>Betaproteobacteria</taxon>
        <taxon>Burkholderiales</taxon>
        <taxon>Burkholderiaceae</taxon>
        <taxon>Pandoraea</taxon>
    </lineage>
</organism>
<dbReference type="RefSeq" id="WP_052252563.1">
    <property type="nucleotide sequence ID" value="NZ_CABPRX010000005.1"/>
</dbReference>
<sequence length="1661" mass="175748">MPTTDVLSALQPETSASDALVFAPVQRDLISINTDLQSIIVPVVLAYGGVGFRDVQQPDAKLLVTIAPNVLFEIGDVFRVFWGTDQFAAAVHTMAQEDRNLPITLEIDVTLIQRIGDGLIPVWFTLTSAFTGDVQRSPDALVRVKMTLPGGRDPNPVDTPYTNENLAAPTIPPGIIGVPEAEVGVPVTVPPWVNMAVGDRLRIRWGIESVRHPPLTQAEVGKPVTVVIDKNTILAGGDSENLMVTYDIDDVVSEWSYNSPASFVNVEASGATLAVPYILQAPSGDLDYAALSGRDADVVVVYLSPPMAIGDTVLVVFEGLSGDGVTVRHEMTARVTAAGALITTKLPNAVVRTVTPGTASVYYFVRNGTTEKGRSRRLSLRVLGERGGLAAPRVREATANRQLDPINTPNGANVEIDPYAGMSEGDLVSLRWEGTRANGTPMVYTSCKTLTAADLQRRVDFLVPPLYVDTLLGGTVNVFYTVTPSSGDRLTRVSDVLALNVVGANLLRRPEVAGVTNGQLTPPANPSQGVELSVLPYTLMSAGDVIEWFWDGPTAAGTTRGRVVVTDPSRAVTVTVPRSVVDANSAGLASVDAHYRVTRAGQATPQESSINRFTVLAAPQPGLPPPLVDEAPMGVLDPEALTGSFVTVRVKPYPGMRNGDRVTVRWGEGTGGGEQIRTIDITTNIENLDITMRVDRSRVDFFQDSSVIVNYTVNRLDGTRQDSEDFTVVVRTERRWPAPRVVDAVGDFLDPALAALGAETIVLRYADMMRGDRLIMHWGNPGDVGFYTDSITVSTVRDYHFLLNAATVAPWINRTVPVWYEVQRGGVVRFRSEVLQLRIGMNEQPALPAPSVPEADGTVLDPSKLTTSATATIPAYPGMASGDFIVMTWGGGPGSGGLEWEIDVSAAMVGRPITRPIPIANITPFEGRDVTLQYSVDGVRPPRRVSDPLTLTVRRQSLQIGAPRVPSVQNGVLDPREVLQGAQVLVDFSNVMRQGDTIRLHWENSIAAGSDERSATVGSTQNPISFTIGADKVQAGTGGNVSVWYEVVRLNAVIATSARLEFVVRRSALPLPVIVQAIGQVLDPTAVPATGATVRLAATGIFRANDRIELRVVGAAGAGSGTFSHVVLASQEGSHIDIVVPKSVIDANNGGAPMTLSYSVTRQGSTLVENSGPNVYDVRRELGVGDLRVVGARNNGTSYRSSSMPQYLRALDRTTRNDMLAEWRYSDEQAWTSAVSFKDTRPWMPLRVRSSTNQVTINPVNLFGNGSDSVTASGVAALSAIFARRNIDAWGADAHGGVVRPTTYLTLDDIVEVSATRSAFAIRRAGGQIAAWGNSAEGGASTLFASVNDAVRIHGNSRAFVVVRGQGYLSAWGTAAAGATLSTAASNLRDVRSVAVAGNAFCALTSRRTVVAWGEQANGGNPSLAITGLNDIIDVRGNFTAFCALRANGSVVAWGAGVNDGRQIAGRFDIVELASATARAFAVRTRAGGVLAFGLGAYGGTPDTSVTNLTNVEEVTATWGAFAARLSNGAVVCWGDVNRGANVPEAIARRRDIVHVASTAGAFAALTRSGTVVAWGNTSQGGNAAPVAGQLTDIVALYSSTEAFCAVRATGGVVTWGVANGGATIPAAIRANLDTNFFYQATAGGLSLATPQGKAAMAATV</sequence>
<gene>
    <name evidence="1" type="ORF">SAMEA4530655_01206</name>
</gene>
<keyword evidence="2" id="KW-1185">Reference proteome</keyword>
<dbReference type="PANTHER" id="PTHR45982">
    <property type="entry name" value="REGULATOR OF CHROMOSOME CONDENSATION"/>
    <property type="match status" value="1"/>
</dbReference>
<dbReference type="OrthoDB" id="8577868at2"/>
<evidence type="ECO:0000313" key="1">
    <source>
        <dbReference type="EMBL" id="SNU82890.1"/>
    </source>
</evidence>
<name>A0A239SBU8_9BURK</name>
<dbReference type="STRING" id="93222.NA29_10320"/>